<reference evidence="1" key="2">
    <citation type="submission" date="2015-07" db="EMBL/GenBank/DDBJ databases">
        <authorList>
            <person name="Noorani M."/>
        </authorList>
    </citation>
    <scope>NUCLEOTIDE SEQUENCE</scope>
    <source>
        <strain evidence="1">Yugu1</strain>
    </source>
</reference>
<reference evidence="1" key="1">
    <citation type="journal article" date="2012" name="Nat. Biotechnol.">
        <title>Reference genome sequence of the model plant Setaria.</title>
        <authorList>
            <person name="Bennetzen J.L."/>
            <person name="Schmutz J."/>
            <person name="Wang H."/>
            <person name="Percifield R."/>
            <person name="Hawkins J."/>
            <person name="Pontaroli A.C."/>
            <person name="Estep M."/>
            <person name="Feng L."/>
            <person name="Vaughn J.N."/>
            <person name="Grimwood J."/>
            <person name="Jenkins J."/>
            <person name="Barry K."/>
            <person name="Lindquist E."/>
            <person name="Hellsten U."/>
            <person name="Deshpande S."/>
            <person name="Wang X."/>
            <person name="Wu X."/>
            <person name="Mitros T."/>
            <person name="Triplett J."/>
            <person name="Yang X."/>
            <person name="Ye C.Y."/>
            <person name="Mauro-Herrera M."/>
            <person name="Wang L."/>
            <person name="Li P."/>
            <person name="Sharma M."/>
            <person name="Sharma R."/>
            <person name="Ronald P.C."/>
            <person name="Panaud O."/>
            <person name="Kellogg E.A."/>
            <person name="Brutnell T.P."/>
            <person name="Doust A.N."/>
            <person name="Tuskan G.A."/>
            <person name="Rokhsar D."/>
            <person name="Devos K.M."/>
        </authorList>
    </citation>
    <scope>NUCLEOTIDE SEQUENCE [LARGE SCALE GENOMIC DNA]</scope>
    <source>
        <strain evidence="1">Yugu1</strain>
    </source>
</reference>
<sequence length="99" mass="10774">MDWSPFGSCVAIAGGKEAACRLVWCLFAAVVNLPRSSPPTCRGRRRVRGGGREHAVLIAHGCWCCSGANRSQRRRATRIAGEERRGEMMGGRNIGSFLL</sequence>
<gene>
    <name evidence="1" type="ORF">SETIT_7G126200v2</name>
</gene>
<organism evidence="1">
    <name type="scientific">Setaria italica</name>
    <name type="common">Foxtail millet</name>
    <name type="synonym">Panicum italicum</name>
    <dbReference type="NCBI Taxonomy" id="4555"/>
    <lineage>
        <taxon>Eukaryota</taxon>
        <taxon>Viridiplantae</taxon>
        <taxon>Streptophyta</taxon>
        <taxon>Embryophyta</taxon>
        <taxon>Tracheophyta</taxon>
        <taxon>Spermatophyta</taxon>
        <taxon>Magnoliopsida</taxon>
        <taxon>Liliopsida</taxon>
        <taxon>Poales</taxon>
        <taxon>Poaceae</taxon>
        <taxon>PACMAD clade</taxon>
        <taxon>Panicoideae</taxon>
        <taxon>Panicodae</taxon>
        <taxon>Paniceae</taxon>
        <taxon>Cenchrinae</taxon>
        <taxon>Setaria</taxon>
    </lineage>
</organism>
<protein>
    <submittedName>
        <fullName evidence="1">Uncharacterized protein</fullName>
    </submittedName>
</protein>
<proteinExistence type="predicted"/>
<name>A0A368RV13_SETIT</name>
<accession>A0A368RV13</accession>
<evidence type="ECO:0000313" key="1">
    <source>
        <dbReference type="EMBL" id="RCV33978.1"/>
    </source>
</evidence>
<dbReference type="AlphaFoldDB" id="A0A368RV13"/>
<dbReference type="EMBL" id="CM003534">
    <property type="protein sequence ID" value="RCV33978.1"/>
    <property type="molecule type" value="Genomic_DNA"/>
</dbReference>